<evidence type="ECO:0000313" key="2">
    <source>
        <dbReference type="EMBL" id="TFY51049.1"/>
    </source>
</evidence>
<organism evidence="2 3">
    <name type="scientific">Dentipellis fragilis</name>
    <dbReference type="NCBI Taxonomy" id="205917"/>
    <lineage>
        <taxon>Eukaryota</taxon>
        <taxon>Fungi</taxon>
        <taxon>Dikarya</taxon>
        <taxon>Basidiomycota</taxon>
        <taxon>Agaricomycotina</taxon>
        <taxon>Agaricomycetes</taxon>
        <taxon>Russulales</taxon>
        <taxon>Hericiaceae</taxon>
        <taxon>Dentipellis</taxon>
    </lineage>
</organism>
<gene>
    <name evidence="2" type="ORF">EVG20_g11192</name>
</gene>
<evidence type="ECO:0000313" key="3">
    <source>
        <dbReference type="Proteomes" id="UP000298327"/>
    </source>
</evidence>
<name>A0A4Y9XR80_9AGAM</name>
<accession>A0A4Y9XR80</accession>
<dbReference type="AlphaFoldDB" id="A0A4Y9XR80"/>
<feature type="region of interest" description="Disordered" evidence="1">
    <location>
        <begin position="90"/>
        <end position="116"/>
    </location>
</feature>
<keyword evidence="3" id="KW-1185">Reference proteome</keyword>
<dbReference type="EMBL" id="SEOQ01001626">
    <property type="protein sequence ID" value="TFY51049.1"/>
    <property type="molecule type" value="Genomic_DNA"/>
</dbReference>
<dbReference type="Proteomes" id="UP000298327">
    <property type="component" value="Unassembled WGS sequence"/>
</dbReference>
<proteinExistence type="predicted"/>
<comment type="caution">
    <text evidence="2">The sequence shown here is derived from an EMBL/GenBank/DDBJ whole genome shotgun (WGS) entry which is preliminary data.</text>
</comment>
<evidence type="ECO:0000256" key="1">
    <source>
        <dbReference type="SAM" id="MobiDB-lite"/>
    </source>
</evidence>
<reference evidence="2 3" key="1">
    <citation type="submission" date="2019-02" db="EMBL/GenBank/DDBJ databases">
        <title>Genome sequencing of the rare red list fungi Dentipellis fragilis.</title>
        <authorList>
            <person name="Buettner E."/>
            <person name="Kellner H."/>
        </authorList>
    </citation>
    <scope>NUCLEOTIDE SEQUENCE [LARGE SCALE GENOMIC DNA]</scope>
    <source>
        <strain evidence="2 3">DSM 105465</strain>
    </source>
</reference>
<protein>
    <submittedName>
        <fullName evidence="2">Uncharacterized protein</fullName>
    </submittedName>
</protein>
<sequence>MVLQPAYASPAIVDAATSVTQKHKRIRCWDSDRTYSNFALRTQSSALRAANGQHVYIHSHKKKFPLEQPGDGTQPACLVRNALIEGTKTEDADLGKMASRMARGRSGERSPSFKAA</sequence>